<reference evidence="2 3" key="1">
    <citation type="submission" date="2016-11" db="EMBL/GenBank/DDBJ databases">
        <authorList>
            <person name="Jaros S."/>
            <person name="Januszkiewicz K."/>
            <person name="Wedrychowicz H."/>
        </authorList>
    </citation>
    <scope>NUCLEOTIDE SEQUENCE [LARGE SCALE GENOMIC DNA]</scope>
    <source>
        <strain evidence="2 3">ACAM 12</strain>
    </source>
</reference>
<gene>
    <name evidence="2" type="ORF">SAMN05878437_1539</name>
</gene>
<dbReference type="STRING" id="29571.SAMN05878437_1539"/>
<dbReference type="Proteomes" id="UP000190911">
    <property type="component" value="Chromosome I"/>
</dbReference>
<feature type="transmembrane region" description="Helical" evidence="1">
    <location>
        <begin position="21"/>
        <end position="43"/>
    </location>
</feature>
<dbReference type="SUPFAM" id="SSF54523">
    <property type="entry name" value="Pili subunits"/>
    <property type="match status" value="1"/>
</dbReference>
<dbReference type="InterPro" id="IPR045584">
    <property type="entry name" value="Pilin-like"/>
</dbReference>
<dbReference type="PANTHER" id="PTHR30093:SF47">
    <property type="entry name" value="TYPE IV PILUS NON-CORE MINOR PILIN PILE"/>
    <property type="match status" value="1"/>
</dbReference>
<dbReference type="InterPro" id="IPR012902">
    <property type="entry name" value="N_methyl_site"/>
</dbReference>
<keyword evidence="1" id="KW-1133">Transmembrane helix</keyword>
<dbReference type="GO" id="GO:0043683">
    <property type="term" value="P:type IV pilus assembly"/>
    <property type="evidence" value="ECO:0007669"/>
    <property type="project" value="InterPro"/>
</dbReference>
<dbReference type="AlphaFoldDB" id="A0A1M7GIH4"/>
<evidence type="ECO:0000313" key="2">
    <source>
        <dbReference type="EMBL" id="SHM15928.1"/>
    </source>
</evidence>
<dbReference type="RefSeq" id="WP_269457121.1">
    <property type="nucleotide sequence ID" value="NZ_LT670847.1"/>
</dbReference>
<dbReference type="Pfam" id="PF07963">
    <property type="entry name" value="N_methyl"/>
    <property type="match status" value="1"/>
</dbReference>
<keyword evidence="1" id="KW-0472">Membrane</keyword>
<proteinExistence type="predicted"/>
<evidence type="ECO:0000313" key="3">
    <source>
        <dbReference type="Proteomes" id="UP000190911"/>
    </source>
</evidence>
<dbReference type="NCBIfam" id="TIGR02532">
    <property type="entry name" value="IV_pilin_GFxxxE"/>
    <property type="match status" value="1"/>
</dbReference>
<dbReference type="Pfam" id="PF16732">
    <property type="entry name" value="ComP_DUS"/>
    <property type="match status" value="1"/>
</dbReference>
<dbReference type="PROSITE" id="PS00409">
    <property type="entry name" value="PROKAR_NTER_METHYL"/>
    <property type="match status" value="1"/>
</dbReference>
<dbReference type="InParanoid" id="A0A1M7GIH4"/>
<dbReference type="EMBL" id="LT670847">
    <property type="protein sequence ID" value="SHM15928.1"/>
    <property type="molecule type" value="Genomic_DNA"/>
</dbReference>
<dbReference type="PANTHER" id="PTHR30093">
    <property type="entry name" value="GENERAL SECRETION PATHWAY PROTEIN G"/>
    <property type="match status" value="1"/>
</dbReference>
<evidence type="ECO:0000256" key="1">
    <source>
        <dbReference type="SAM" id="Phobius"/>
    </source>
</evidence>
<name>A0A1M7GIH4_9GAMM</name>
<accession>A0A1M7GIH4</accession>
<keyword evidence="1" id="KW-0812">Transmembrane</keyword>
<dbReference type="Gene3D" id="3.30.700.10">
    <property type="entry name" value="Glycoprotein, Type 4 Pilin"/>
    <property type="match status" value="1"/>
</dbReference>
<organism evidence="2 3">
    <name type="scientific">Vreelandella subglaciescola</name>
    <dbReference type="NCBI Taxonomy" id="29571"/>
    <lineage>
        <taxon>Bacteria</taxon>
        <taxon>Pseudomonadati</taxon>
        <taxon>Pseudomonadota</taxon>
        <taxon>Gammaproteobacteria</taxon>
        <taxon>Oceanospirillales</taxon>
        <taxon>Halomonadaceae</taxon>
        <taxon>Vreelandella</taxon>
    </lineage>
</organism>
<sequence length="135" mass="14711">MPYRSAFSRAGRLPDRQRGFTLIELLVVLAIIGILATIAYPAYTQYVERAVLSDGKAGLLKAGGAMERCYTKTYSYDGCKAAEGKSPQENYTIKPSDDVKKDGGYTLIATTNRGDGCNSDLTLNAKGEKTPQECW</sequence>
<protein>
    <submittedName>
        <fullName evidence="2">Type IV pilus assembly protein PilE</fullName>
    </submittedName>
</protein>
<dbReference type="InterPro" id="IPR031982">
    <property type="entry name" value="PilE-like"/>
</dbReference>
<keyword evidence="3" id="KW-1185">Reference proteome</keyword>